<organism evidence="1 2">
    <name type="scientific">Streptomyces europaeiscabiei</name>
    <dbReference type="NCBI Taxonomy" id="146819"/>
    <lineage>
        <taxon>Bacteria</taxon>
        <taxon>Bacillati</taxon>
        <taxon>Actinomycetota</taxon>
        <taxon>Actinomycetes</taxon>
        <taxon>Kitasatosporales</taxon>
        <taxon>Streptomycetaceae</taxon>
        <taxon>Streptomyces</taxon>
    </lineage>
</organism>
<keyword evidence="2" id="KW-1185">Reference proteome</keyword>
<dbReference type="RefSeq" id="WP_267893573.1">
    <property type="nucleotide sequence ID" value="NZ_JARAUS010000393.1"/>
</dbReference>
<dbReference type="EMBL" id="JARAYU010000015">
    <property type="protein sequence ID" value="MDX3704575.1"/>
    <property type="molecule type" value="Genomic_DNA"/>
</dbReference>
<sequence length="42" mass="4540">MNGKLLKLRSPAKPGGGQLRCARIDGRVGEANSWDLVIFVCL</sequence>
<evidence type="ECO:0000313" key="1">
    <source>
        <dbReference type="EMBL" id="MDX3704575.1"/>
    </source>
</evidence>
<gene>
    <name evidence="1" type="ORF">PV662_33445</name>
</gene>
<protein>
    <submittedName>
        <fullName evidence="1">Uncharacterized protein</fullName>
    </submittedName>
</protein>
<accession>A0ABU4NNB3</accession>
<reference evidence="1 2" key="1">
    <citation type="journal article" date="2023" name="Microb. Genom.">
        <title>Mesoterricola silvestris gen. nov., sp. nov., Mesoterricola sediminis sp. nov., Geothrix oryzae sp. nov., Geothrix edaphica sp. nov., Geothrix rubra sp. nov., and Geothrix limicola sp. nov., six novel members of Acidobacteriota isolated from soils.</title>
        <authorList>
            <person name="Weisberg A.J."/>
            <person name="Pearce E."/>
            <person name="Kramer C.G."/>
            <person name="Chang J.H."/>
            <person name="Clarke C.R."/>
        </authorList>
    </citation>
    <scope>NUCLEOTIDE SEQUENCE [LARGE SCALE GENOMIC DNA]</scope>
    <source>
        <strain evidence="1 2">ID09-01A</strain>
    </source>
</reference>
<proteinExistence type="predicted"/>
<evidence type="ECO:0000313" key="2">
    <source>
        <dbReference type="Proteomes" id="UP001271274"/>
    </source>
</evidence>
<dbReference type="Proteomes" id="UP001271274">
    <property type="component" value="Unassembled WGS sequence"/>
</dbReference>
<name>A0ABU4NNB3_9ACTN</name>
<comment type="caution">
    <text evidence="1">The sequence shown here is derived from an EMBL/GenBank/DDBJ whole genome shotgun (WGS) entry which is preliminary data.</text>
</comment>